<organism evidence="2">
    <name type="scientific">Escherichia coli</name>
    <dbReference type="NCBI Taxonomy" id="562"/>
    <lineage>
        <taxon>Bacteria</taxon>
        <taxon>Pseudomonadati</taxon>
        <taxon>Pseudomonadota</taxon>
        <taxon>Gammaproteobacteria</taxon>
        <taxon>Enterobacterales</taxon>
        <taxon>Enterobacteriaceae</taxon>
        <taxon>Escherichia</taxon>
    </lineage>
</organism>
<geneLocation type="plasmid" evidence="2">
    <name>pHK22</name>
</geneLocation>
<dbReference type="EMBL" id="KX496988">
    <property type="protein sequence ID" value="APA32064.1"/>
    <property type="molecule type" value="Genomic_DNA"/>
</dbReference>
<reference evidence="2" key="1">
    <citation type="journal article" date="2016" name="Pharmaceuticals (Basel)">
        <title>pMPES: A Modular Peptide Expression System for the Delivery of Antimicrobial Peptides to the Site of Gastrointestinal Infections Using Probiotics.</title>
        <authorList>
            <person name="Geldart K."/>
            <person name="Forkus B."/>
            <person name="McChesney E."/>
            <person name="McCue M."/>
            <person name="Kaznessis Y.N."/>
        </authorList>
    </citation>
    <scope>NUCLEOTIDE SEQUENCE</scope>
    <source>
        <strain evidence="2">MC4100</strain>
        <plasmid evidence="2">pHK22</plasmid>
    </source>
</reference>
<feature type="transmembrane region" description="Helical" evidence="1">
    <location>
        <begin position="13"/>
        <end position="35"/>
    </location>
</feature>
<dbReference type="AlphaFoldDB" id="A0A3G1GHG2"/>
<keyword evidence="1" id="KW-0472">Membrane</keyword>
<protein>
    <submittedName>
        <fullName evidence="2">Cva</fullName>
    </submittedName>
</protein>
<accession>A0A3G1GHG2</accession>
<keyword evidence="1" id="KW-0812">Transmembrane</keyword>
<keyword evidence="1" id="KW-1133">Transmembrane helix</keyword>
<sequence length="74" mass="8294">MKWQGRAILLPGIPLWLIMLGSIVFITAFLMFIIVGTYSRRVNVSGEVTPGQELSIYIQVYRDLLSGSLFMKGS</sequence>
<proteinExistence type="predicted"/>
<name>A0A3G1GHG2_ECOLX</name>
<keyword evidence="2" id="KW-0614">Plasmid</keyword>
<evidence type="ECO:0000313" key="2">
    <source>
        <dbReference type="EMBL" id="APA32064.1"/>
    </source>
</evidence>
<evidence type="ECO:0000256" key="1">
    <source>
        <dbReference type="SAM" id="Phobius"/>
    </source>
</evidence>